<feature type="region of interest" description="Disordered" evidence="1">
    <location>
        <begin position="33"/>
        <end position="57"/>
    </location>
</feature>
<protein>
    <submittedName>
        <fullName evidence="2">Uncharacterized protein</fullName>
    </submittedName>
</protein>
<dbReference type="GeneID" id="42364684"/>
<reference evidence="3" key="1">
    <citation type="submission" date="2019-05" db="EMBL/GenBank/DDBJ databases">
        <title>Candidatus Nanohalobium constans, a novel model system to study the DPANN nano-sized archaea: genomic and physiological characterization of a nanoarchaeon co-cultured with its chitinotrophic host.</title>
        <authorList>
            <person name="La Cono V."/>
            <person name="Arcadi E."/>
            <person name="Crisafi F."/>
            <person name="Denaro R."/>
            <person name="La Spada G."/>
            <person name="Messina E."/>
            <person name="Smedile F."/>
            <person name="Toshchakov S.V."/>
            <person name="Shevchenko M.A."/>
            <person name="Golyshin P.N."/>
            <person name="Golyshina O.V."/>
            <person name="Ferrer M."/>
            <person name="Rohde M."/>
            <person name="Mushegian A."/>
            <person name="Sorokin D.Y."/>
            <person name="Giuliano L."/>
            <person name="Yakimov M.M."/>
        </authorList>
    </citation>
    <scope>NUCLEOTIDE SEQUENCE [LARGE SCALE GENOMIC DNA]</scope>
    <source>
        <strain evidence="3">LC1Nh</strain>
    </source>
</reference>
<evidence type="ECO:0000313" key="3">
    <source>
        <dbReference type="Proteomes" id="UP000377803"/>
    </source>
</evidence>
<gene>
    <name evidence="2" type="ORF">LC1Nh_0301</name>
</gene>
<dbReference type="KEGG" id="ncon:LC1Nh_0301"/>
<keyword evidence="3" id="KW-1185">Reference proteome</keyword>
<dbReference type="EMBL" id="CP040089">
    <property type="protein sequence ID" value="QGA80204.1"/>
    <property type="molecule type" value="Genomic_DNA"/>
</dbReference>
<evidence type="ECO:0000256" key="1">
    <source>
        <dbReference type="SAM" id="MobiDB-lite"/>
    </source>
</evidence>
<dbReference type="RefSeq" id="WP_153549943.1">
    <property type="nucleotide sequence ID" value="NZ_CP040089.1"/>
</dbReference>
<proteinExistence type="predicted"/>
<name>A0A5Q0UFB9_9ARCH</name>
<sequence length="57" mass="6670">MSEVEFGDDYVRIPKKEYEAMKATIETLEDEEVMEQLKASQEESSKNLDDLKEEVNQ</sequence>
<evidence type="ECO:0000313" key="2">
    <source>
        <dbReference type="EMBL" id="QGA80204.1"/>
    </source>
</evidence>
<feature type="compositionally biased region" description="Basic and acidic residues" evidence="1">
    <location>
        <begin position="40"/>
        <end position="57"/>
    </location>
</feature>
<organism evidence="2 3">
    <name type="scientific">Candidatus Nanohalobium constans</name>
    <dbReference type="NCBI Taxonomy" id="2565781"/>
    <lineage>
        <taxon>Archaea</taxon>
        <taxon>Candidatus Nanohalarchaeota</taxon>
        <taxon>Candidatus Nanohalobia</taxon>
        <taxon>Candidatus Nanohalobiales</taxon>
        <taxon>Candidatus Nanohalobiaceae</taxon>
        <taxon>Candidatus Nanohalobium</taxon>
    </lineage>
</organism>
<dbReference type="AlphaFoldDB" id="A0A5Q0UFB9"/>
<accession>A0A5Q0UFB9</accession>
<dbReference type="Proteomes" id="UP000377803">
    <property type="component" value="Chromosome"/>
</dbReference>